<dbReference type="Proteomes" id="UP000254236">
    <property type="component" value="Chromosome"/>
</dbReference>
<organism evidence="5 7">
    <name type="scientific">Brachybacterium saurashtrense</name>
    <dbReference type="NCBI Taxonomy" id="556288"/>
    <lineage>
        <taxon>Bacteria</taxon>
        <taxon>Bacillati</taxon>
        <taxon>Actinomycetota</taxon>
        <taxon>Actinomycetes</taxon>
        <taxon>Micrococcales</taxon>
        <taxon>Dermabacteraceae</taxon>
        <taxon>Brachybacterium</taxon>
    </lineage>
</organism>
<dbReference type="RefSeq" id="WP_115412500.1">
    <property type="nucleotide sequence ID" value="NZ_CP031356.1"/>
</dbReference>
<dbReference type="PANTHER" id="PTHR43877:SF2">
    <property type="entry name" value="AMINOALKYLPHOSPHONATE N-ACETYLTRANSFERASE-RELATED"/>
    <property type="match status" value="1"/>
</dbReference>
<accession>A0A345YLE5</accession>
<dbReference type="Proteomes" id="UP000282185">
    <property type="component" value="Unassembled WGS sequence"/>
</dbReference>
<protein>
    <submittedName>
        <fullName evidence="5">GNAT family N-acetyltransferase</fullName>
    </submittedName>
</protein>
<reference evidence="5 7" key="2">
    <citation type="submission" date="2018-08" db="EMBL/GenBank/DDBJ databases">
        <title>Brachybacterium saurashtrense DSM 23186.</title>
        <authorList>
            <person name="Li Y."/>
        </authorList>
    </citation>
    <scope>NUCLEOTIDE SEQUENCE [LARGE SCALE GENOMIC DNA]</scope>
    <source>
        <strain evidence="5 7">DSM 23186</strain>
    </source>
</reference>
<dbReference type="OrthoDB" id="9789603at2"/>
<evidence type="ECO:0000313" key="5">
    <source>
        <dbReference type="EMBL" id="RRR23359.1"/>
    </source>
</evidence>
<evidence type="ECO:0000256" key="1">
    <source>
        <dbReference type="ARBA" id="ARBA00022679"/>
    </source>
</evidence>
<dbReference type="Pfam" id="PF00583">
    <property type="entry name" value="Acetyltransf_1"/>
    <property type="match status" value="1"/>
</dbReference>
<dbReference type="InterPro" id="IPR016181">
    <property type="entry name" value="Acyl_CoA_acyltransferase"/>
</dbReference>
<evidence type="ECO:0000256" key="2">
    <source>
        <dbReference type="ARBA" id="ARBA00023315"/>
    </source>
</evidence>
<evidence type="ECO:0000313" key="6">
    <source>
        <dbReference type="Proteomes" id="UP000254236"/>
    </source>
</evidence>
<keyword evidence="1" id="KW-0808">Transferase</keyword>
<evidence type="ECO:0000259" key="3">
    <source>
        <dbReference type="PROSITE" id="PS51186"/>
    </source>
</evidence>
<dbReference type="PANTHER" id="PTHR43877">
    <property type="entry name" value="AMINOALKYLPHOSPHONATE N-ACETYLTRANSFERASE-RELATED-RELATED"/>
    <property type="match status" value="1"/>
</dbReference>
<keyword evidence="6" id="KW-1185">Reference proteome</keyword>
<proteinExistence type="predicted"/>
<reference evidence="4 6" key="1">
    <citation type="submission" date="2018-07" db="EMBL/GenBank/DDBJ databases">
        <title>Brachybacterium saurashtrense DSM 23186 genome sequence.</title>
        <authorList>
            <person name="Guo L."/>
        </authorList>
    </citation>
    <scope>NUCLEOTIDE SEQUENCE [LARGE SCALE GENOMIC DNA]</scope>
    <source>
        <strain evidence="4 6">DSM 23186</strain>
    </source>
</reference>
<gene>
    <name evidence="4" type="ORF">DWV08_03295</name>
    <name evidence="5" type="ORF">DXU92_08430</name>
</gene>
<dbReference type="EMBL" id="CP031356">
    <property type="protein sequence ID" value="AXK44747.1"/>
    <property type="molecule type" value="Genomic_DNA"/>
</dbReference>
<dbReference type="GO" id="GO:0016747">
    <property type="term" value="F:acyltransferase activity, transferring groups other than amino-acyl groups"/>
    <property type="evidence" value="ECO:0007669"/>
    <property type="project" value="InterPro"/>
</dbReference>
<sequence length="157" mass="17449">MHLLRLGDRRFRLERAVRADVPSLVVLLADDVLGRDRESDSLDPYLQAFERIDLDPHQLLVAVRDESGAVVATMQLTLMPSLSRGGATRLQIEAVRVAASTRRSGLGTALFEWAHRWGREQGASLAQLTTDASRTDAHRFYDALGYAPSHLGYKLPL</sequence>
<dbReference type="SUPFAM" id="SSF55729">
    <property type="entry name" value="Acyl-CoA N-acyltransferases (Nat)"/>
    <property type="match status" value="1"/>
</dbReference>
<dbReference type="Gene3D" id="3.40.630.30">
    <property type="match status" value="1"/>
</dbReference>
<keyword evidence="2" id="KW-0012">Acyltransferase</keyword>
<dbReference type="EMBL" id="QSWH01000003">
    <property type="protein sequence ID" value="RRR23359.1"/>
    <property type="molecule type" value="Genomic_DNA"/>
</dbReference>
<name>A0A345YLE5_9MICO</name>
<evidence type="ECO:0000313" key="7">
    <source>
        <dbReference type="Proteomes" id="UP000282185"/>
    </source>
</evidence>
<dbReference type="AlphaFoldDB" id="A0A345YLE5"/>
<dbReference type="PROSITE" id="PS51186">
    <property type="entry name" value="GNAT"/>
    <property type="match status" value="1"/>
</dbReference>
<evidence type="ECO:0000313" key="4">
    <source>
        <dbReference type="EMBL" id="AXK44747.1"/>
    </source>
</evidence>
<dbReference type="InterPro" id="IPR000182">
    <property type="entry name" value="GNAT_dom"/>
</dbReference>
<dbReference type="KEGG" id="bsau:DWV08_03295"/>
<dbReference type="CDD" id="cd04301">
    <property type="entry name" value="NAT_SF"/>
    <property type="match status" value="1"/>
</dbReference>
<dbReference type="InterPro" id="IPR050832">
    <property type="entry name" value="Bact_Acetyltransf"/>
</dbReference>
<feature type="domain" description="N-acetyltransferase" evidence="3">
    <location>
        <begin position="19"/>
        <end position="157"/>
    </location>
</feature>